<gene>
    <name evidence="2" type="ORF">TNCV_1017801</name>
</gene>
<organism evidence="2 3">
    <name type="scientific">Trichonephila clavipes</name>
    <name type="common">Golden silk orbweaver</name>
    <name type="synonym">Nephila clavipes</name>
    <dbReference type="NCBI Taxonomy" id="2585209"/>
    <lineage>
        <taxon>Eukaryota</taxon>
        <taxon>Metazoa</taxon>
        <taxon>Ecdysozoa</taxon>
        <taxon>Arthropoda</taxon>
        <taxon>Chelicerata</taxon>
        <taxon>Arachnida</taxon>
        <taxon>Araneae</taxon>
        <taxon>Araneomorphae</taxon>
        <taxon>Entelegynae</taxon>
        <taxon>Araneoidea</taxon>
        <taxon>Nephilidae</taxon>
        <taxon>Trichonephila</taxon>
    </lineage>
</organism>
<name>A0A8X6VYF6_TRICX</name>
<reference evidence="2" key="1">
    <citation type="submission" date="2020-08" db="EMBL/GenBank/DDBJ databases">
        <title>Multicomponent nature underlies the extraordinary mechanical properties of spider dragline silk.</title>
        <authorList>
            <person name="Kono N."/>
            <person name="Nakamura H."/>
            <person name="Mori M."/>
            <person name="Yoshida Y."/>
            <person name="Ohtoshi R."/>
            <person name="Malay A.D."/>
            <person name="Moran D.A.P."/>
            <person name="Tomita M."/>
            <person name="Numata K."/>
            <person name="Arakawa K."/>
        </authorList>
    </citation>
    <scope>NUCLEOTIDE SEQUENCE</scope>
</reference>
<evidence type="ECO:0000313" key="3">
    <source>
        <dbReference type="Proteomes" id="UP000887159"/>
    </source>
</evidence>
<dbReference type="AlphaFoldDB" id="A0A8X6VYF6"/>
<evidence type="ECO:0000313" key="2">
    <source>
        <dbReference type="EMBL" id="GFY24734.1"/>
    </source>
</evidence>
<protein>
    <submittedName>
        <fullName evidence="2">Uncharacterized protein</fullName>
    </submittedName>
</protein>
<feature type="region of interest" description="Disordered" evidence="1">
    <location>
        <begin position="32"/>
        <end position="52"/>
    </location>
</feature>
<comment type="caution">
    <text evidence="2">The sequence shown here is derived from an EMBL/GenBank/DDBJ whole genome shotgun (WGS) entry which is preliminary data.</text>
</comment>
<keyword evidence="3" id="KW-1185">Reference proteome</keyword>
<dbReference type="EMBL" id="BMAU01021369">
    <property type="protein sequence ID" value="GFY24734.1"/>
    <property type="molecule type" value="Genomic_DNA"/>
</dbReference>
<sequence length="67" mass="7257">MDVCKCIVPSQHGDTLNSRHAASPLLRLMAGDERREAPEPPPGCSPSKLGSNRVKSFRDLYGAESYG</sequence>
<accession>A0A8X6VYF6</accession>
<evidence type="ECO:0000256" key="1">
    <source>
        <dbReference type="SAM" id="MobiDB-lite"/>
    </source>
</evidence>
<dbReference type="Proteomes" id="UP000887159">
    <property type="component" value="Unassembled WGS sequence"/>
</dbReference>
<proteinExistence type="predicted"/>